<dbReference type="AlphaFoldDB" id="A0A2U1JS26"/>
<name>A0A2U1JS26_9BACI</name>
<evidence type="ECO:0000259" key="2">
    <source>
        <dbReference type="Pfam" id="PF18576"/>
    </source>
</evidence>
<dbReference type="Proteomes" id="UP000245998">
    <property type="component" value="Unassembled WGS sequence"/>
</dbReference>
<evidence type="ECO:0000259" key="1">
    <source>
        <dbReference type="Pfam" id="PF14540"/>
    </source>
</evidence>
<gene>
    <name evidence="4" type="ORF">DCC39_16035</name>
</gene>
<feature type="domain" description="Nucleotidyltransferase-like" evidence="1">
    <location>
        <begin position="34"/>
        <end position="151"/>
    </location>
</feature>
<evidence type="ECO:0000259" key="3">
    <source>
        <dbReference type="Pfam" id="PF22339"/>
    </source>
</evidence>
<proteinExistence type="predicted"/>
<protein>
    <recommendedName>
        <fullName evidence="6">Nucleotidyltransferase-like domain-containing protein</fullName>
    </recommendedName>
</protein>
<comment type="caution">
    <text evidence="4">The sequence shown here is derived from an EMBL/GenBank/DDBJ whole genome shotgun (WGS) entry which is preliminary data.</text>
</comment>
<dbReference type="InterPro" id="IPR043519">
    <property type="entry name" value="NT_sf"/>
</dbReference>
<feature type="domain" description="YgxA-like helix-turn-helix" evidence="2">
    <location>
        <begin position="257"/>
        <end position="318"/>
    </location>
</feature>
<organism evidence="4 5">
    <name type="scientific">Pueribacillus theae</name>
    <dbReference type="NCBI Taxonomy" id="2171751"/>
    <lineage>
        <taxon>Bacteria</taxon>
        <taxon>Bacillati</taxon>
        <taxon>Bacillota</taxon>
        <taxon>Bacilli</taxon>
        <taxon>Bacillales</taxon>
        <taxon>Bacillaceae</taxon>
        <taxon>Pueribacillus</taxon>
    </lineage>
</organism>
<dbReference type="OrthoDB" id="2350973at2"/>
<dbReference type="Pfam" id="PF14540">
    <property type="entry name" value="NTF-like"/>
    <property type="match status" value="1"/>
</dbReference>
<evidence type="ECO:0000313" key="5">
    <source>
        <dbReference type="Proteomes" id="UP000245998"/>
    </source>
</evidence>
<accession>A0A2U1JS26</accession>
<dbReference type="EMBL" id="QCZG01000046">
    <property type="protein sequence ID" value="PWA07805.1"/>
    <property type="molecule type" value="Genomic_DNA"/>
</dbReference>
<dbReference type="Pfam" id="PF18576">
    <property type="entry name" value="HTH_52"/>
    <property type="match status" value="1"/>
</dbReference>
<feature type="domain" description="YgxA-like substrate binding" evidence="3">
    <location>
        <begin position="153"/>
        <end position="249"/>
    </location>
</feature>
<dbReference type="InterPro" id="IPR029348">
    <property type="entry name" value="NTF-like"/>
</dbReference>
<reference evidence="4 5" key="1">
    <citation type="submission" date="2018-04" db="EMBL/GenBank/DDBJ databases">
        <title>Camelliibacillus theae gen. nov., sp. nov., isolated from Pu'er tea.</title>
        <authorList>
            <person name="Niu L."/>
        </authorList>
    </citation>
    <scope>NUCLEOTIDE SEQUENCE [LARGE SCALE GENOMIC DNA]</scope>
    <source>
        <strain evidence="4 5">T8</strain>
    </source>
</reference>
<dbReference type="Gene3D" id="1.20.120.330">
    <property type="entry name" value="Nucleotidyltransferases domain 2"/>
    <property type="match status" value="1"/>
</dbReference>
<sequence length="329" mass="38612">MLKKGKTENLLNFLNTHLIILSNSRVKRNGGASMETVFSNLYKERIGHPDTLGILIIEETDQMELIKYSFDVIILIIVENLHPSWLVKHYYIHNKKTGIFTFSDKCINDQLFAASNRHILEWFLSGETKYERDDYVKKIKTRLIEFPVEDREKKIGIEFAKFIVQFSEGKQLFASNQYLDAFHHILKALHHLARIAVLEYGLYPEVTVWDQVKKIKPEIYKLYAELIGSQEPLEKRIELLLLAHSVSLNMNAEIGGRHLLKVMKTKDTFWPISEIMNHPDLKDYGFELFPLIEHLIKMSLIEVKKLQSQNTDIFYFMYFPAENKNKKYG</sequence>
<evidence type="ECO:0000313" key="4">
    <source>
        <dbReference type="EMBL" id="PWA07805.1"/>
    </source>
</evidence>
<keyword evidence="5" id="KW-1185">Reference proteome</keyword>
<dbReference type="Pfam" id="PF22339">
    <property type="entry name" value="YgxA-like_sub_bind"/>
    <property type="match status" value="1"/>
</dbReference>
<dbReference type="Gene3D" id="1.10.10.10">
    <property type="entry name" value="Winged helix-like DNA-binding domain superfamily/Winged helix DNA-binding domain"/>
    <property type="match status" value="1"/>
</dbReference>
<dbReference type="Gene3D" id="3.30.460.10">
    <property type="entry name" value="Beta Polymerase, domain 2"/>
    <property type="match status" value="1"/>
</dbReference>
<dbReference type="InterPro" id="IPR036388">
    <property type="entry name" value="WH-like_DNA-bd_sf"/>
</dbReference>
<dbReference type="InterPro" id="IPR041143">
    <property type="entry name" value="YgxA_HTH"/>
</dbReference>
<evidence type="ECO:0008006" key="6">
    <source>
        <dbReference type="Google" id="ProtNLM"/>
    </source>
</evidence>
<dbReference type="InterPro" id="IPR054515">
    <property type="entry name" value="YgxA-like_substrate-bd"/>
</dbReference>